<organism evidence="1 2">
    <name type="scientific">Kitasatospora cathayae</name>
    <dbReference type="NCBI Taxonomy" id="3004092"/>
    <lineage>
        <taxon>Bacteria</taxon>
        <taxon>Bacillati</taxon>
        <taxon>Actinomycetota</taxon>
        <taxon>Actinomycetes</taxon>
        <taxon>Kitasatosporales</taxon>
        <taxon>Streptomycetaceae</taxon>
        <taxon>Kitasatospora</taxon>
    </lineage>
</organism>
<proteinExistence type="predicted"/>
<gene>
    <name evidence="1" type="ORF">O1G21_36380</name>
</gene>
<dbReference type="EMBL" id="CP115450">
    <property type="protein sequence ID" value="WBP90806.1"/>
    <property type="molecule type" value="Genomic_DNA"/>
</dbReference>
<dbReference type="RefSeq" id="WP_270149821.1">
    <property type="nucleotide sequence ID" value="NZ_CP115450.1"/>
</dbReference>
<sequence>MTPQMVPPPRKGLFGALYELSDQGEIDFEDLVADVEELPQRRRLWSSRALEAHEPGALLDSGILHTLHTEPDGARAGAYDPAAAAVLVGENTADKAMPLPEQGRLPRSCPPRQGLVPRAEAMLQVASAAVPMPSTPTMAAFAEIGYGWAWCQLDDTVLCRRCVSGQSMASCYGTFPDYHHFVSGAMGVMEDCARLTAGYVRHCLVDHEDPASRLVMDNWMITLQAVYLDVLHEKATSPRFGADESRALKYRLINSGIRPLALAALLEGTHKGPADDALVDAVSLLALCAHEALDRRHDNCANEAYNLFSIVAAHHGVDSAGPLGRFCVDVLAWAVDHGSRWPLLLSGRQLIWQVYQGRYQSALLLDNLARDPGRLPGDLYCDPVLNSLNPLLIHGAERTATATAREVFSVRSRCRDRAAYDRLVADCLEHFAGCGTCRGFDTAAWQARPAAHITPAYLAKHAGDCRCLNTMAVYAGLVLFEQALWAADAAGTYTGPTADWDPLLC</sequence>
<evidence type="ECO:0000313" key="2">
    <source>
        <dbReference type="Proteomes" id="UP001212821"/>
    </source>
</evidence>
<dbReference type="Proteomes" id="UP001212821">
    <property type="component" value="Chromosome"/>
</dbReference>
<accession>A0ABY7QE34</accession>
<name>A0ABY7QE34_9ACTN</name>
<keyword evidence="2" id="KW-1185">Reference proteome</keyword>
<protein>
    <submittedName>
        <fullName evidence="1">Uncharacterized protein</fullName>
    </submittedName>
</protein>
<reference evidence="2" key="1">
    <citation type="submission" date="2022-12" db="EMBL/GenBank/DDBJ databases">
        <authorList>
            <person name="Mo P."/>
        </authorList>
    </citation>
    <scope>NUCLEOTIDE SEQUENCE [LARGE SCALE GENOMIC DNA]</scope>
    <source>
        <strain evidence="2">HUAS 3-15</strain>
    </source>
</reference>
<evidence type="ECO:0000313" key="1">
    <source>
        <dbReference type="EMBL" id="WBP90806.1"/>
    </source>
</evidence>